<evidence type="ECO:0000313" key="2">
    <source>
        <dbReference type="EMBL" id="RFU37553.1"/>
    </source>
</evidence>
<keyword evidence="3" id="KW-1185">Reference proteome</keyword>
<organism evidence="2 3">
    <name type="scientific">Actinomadura logoneensis</name>
    <dbReference type="NCBI Taxonomy" id="2293572"/>
    <lineage>
        <taxon>Bacteria</taxon>
        <taxon>Bacillati</taxon>
        <taxon>Actinomycetota</taxon>
        <taxon>Actinomycetes</taxon>
        <taxon>Streptosporangiales</taxon>
        <taxon>Thermomonosporaceae</taxon>
        <taxon>Actinomadura</taxon>
    </lineage>
</organism>
<reference evidence="2 3" key="1">
    <citation type="submission" date="2018-08" db="EMBL/GenBank/DDBJ databases">
        <title>Actinomadura jelena sp. nov., a novel Actinomycete isolated from soil in Chad.</title>
        <authorList>
            <person name="Shi L."/>
        </authorList>
    </citation>
    <scope>NUCLEOTIDE SEQUENCE [LARGE SCALE GENOMIC DNA]</scope>
    <source>
        <strain evidence="2 3">NEAU-G17</strain>
    </source>
</reference>
<feature type="region of interest" description="Disordered" evidence="1">
    <location>
        <begin position="1"/>
        <end position="110"/>
    </location>
</feature>
<evidence type="ECO:0000313" key="3">
    <source>
        <dbReference type="Proteomes" id="UP000261811"/>
    </source>
</evidence>
<gene>
    <name evidence="2" type="ORF">DZF91_32320</name>
</gene>
<dbReference type="Proteomes" id="UP000261811">
    <property type="component" value="Unassembled WGS sequence"/>
</dbReference>
<dbReference type="AlphaFoldDB" id="A0A372JC15"/>
<evidence type="ECO:0000256" key="1">
    <source>
        <dbReference type="SAM" id="MobiDB-lite"/>
    </source>
</evidence>
<protein>
    <submittedName>
        <fullName evidence="2">Uncharacterized protein</fullName>
    </submittedName>
</protein>
<proteinExistence type="predicted"/>
<sequence>MREIDVPVQERFPDTANLTDAPFDRAARTPGRIVARRRVTPPPTAPAVGHPTPADGATPGSITAPGGTTVGGGVASGSTVVGSAAPGGTTGGDAASADDAAASGAAADGT</sequence>
<feature type="compositionally biased region" description="Low complexity" evidence="1">
    <location>
        <begin position="76"/>
        <end position="110"/>
    </location>
</feature>
<feature type="non-terminal residue" evidence="2">
    <location>
        <position position="110"/>
    </location>
</feature>
<accession>A0A372JC15</accession>
<dbReference type="EMBL" id="QURH01000955">
    <property type="protein sequence ID" value="RFU37553.1"/>
    <property type="molecule type" value="Genomic_DNA"/>
</dbReference>
<comment type="caution">
    <text evidence="2">The sequence shown here is derived from an EMBL/GenBank/DDBJ whole genome shotgun (WGS) entry which is preliminary data.</text>
</comment>
<name>A0A372JC15_9ACTN</name>